<dbReference type="GO" id="GO:0004491">
    <property type="term" value="F:methylmalonate-semialdehyde dehydrogenase (acylating, NAD) activity"/>
    <property type="evidence" value="ECO:0007669"/>
    <property type="project" value="UniProtKB-EC"/>
</dbReference>
<gene>
    <name evidence="3" type="ORF">JCM19239_7005</name>
</gene>
<evidence type="ECO:0000313" key="3">
    <source>
        <dbReference type="EMBL" id="GAL30936.1"/>
    </source>
</evidence>
<evidence type="ECO:0000313" key="4">
    <source>
        <dbReference type="Proteomes" id="UP000029223"/>
    </source>
</evidence>
<reference evidence="4" key="1">
    <citation type="submission" date="2014-09" db="EMBL/GenBank/DDBJ databases">
        <title>Vibrio variabilis JCM 19239. (C206) whole genome shotgun sequence.</title>
        <authorList>
            <person name="Sawabe T."/>
            <person name="Meirelles P."/>
            <person name="Nakanishi M."/>
            <person name="Sayaka M."/>
            <person name="Hattori M."/>
            <person name="Ohkuma M."/>
        </authorList>
    </citation>
    <scope>NUCLEOTIDE SEQUENCE [LARGE SCALE GENOMIC DNA]</scope>
    <source>
        <strain evidence="4">JCM 19239</strain>
    </source>
</reference>
<sequence>MSVLVSNFINGEIVESSSNRSADLFNPANGELRGQVQLSSAQEAIDAVEVAKQAQVDWQATPPLQRARVMFRFKALLEEKRR</sequence>
<dbReference type="InterPro" id="IPR016162">
    <property type="entry name" value="Ald_DH_N"/>
</dbReference>
<dbReference type="SUPFAM" id="SSF53720">
    <property type="entry name" value="ALDH-like"/>
    <property type="match status" value="1"/>
</dbReference>
<proteinExistence type="predicted"/>
<feature type="domain" description="Aldehyde dehydrogenase" evidence="2">
    <location>
        <begin position="14"/>
        <end position="81"/>
    </location>
</feature>
<dbReference type="Gene3D" id="3.40.605.10">
    <property type="entry name" value="Aldehyde Dehydrogenase, Chain A, domain 1"/>
    <property type="match status" value="1"/>
</dbReference>
<dbReference type="Proteomes" id="UP000029223">
    <property type="component" value="Unassembled WGS sequence"/>
</dbReference>
<dbReference type="PANTHER" id="PTHR43866:SF4">
    <property type="entry name" value="MALONATE-SEMIALDEHYDE DEHYDROGENASE"/>
    <property type="match status" value="1"/>
</dbReference>
<comment type="caution">
    <text evidence="3">The sequence shown here is derived from an EMBL/GenBank/DDBJ whole genome shotgun (WGS) entry which is preliminary data.</text>
</comment>
<reference evidence="4" key="2">
    <citation type="submission" date="2014-09" db="EMBL/GenBank/DDBJ databases">
        <authorList>
            <consortium name="NBRP consortium"/>
            <person name="Sawabe T."/>
            <person name="Meirelles P."/>
            <person name="Nakanishi M."/>
            <person name="Sayaka M."/>
            <person name="Hattori M."/>
            <person name="Ohkuma M."/>
        </authorList>
    </citation>
    <scope>NUCLEOTIDE SEQUENCE [LARGE SCALE GENOMIC DNA]</scope>
    <source>
        <strain evidence="4">JCM 19239</strain>
    </source>
</reference>
<dbReference type="InterPro" id="IPR016161">
    <property type="entry name" value="Ald_DH/histidinol_DH"/>
</dbReference>
<keyword evidence="4" id="KW-1185">Reference proteome</keyword>
<keyword evidence="1 3" id="KW-0560">Oxidoreductase</keyword>
<dbReference type="InterPro" id="IPR015590">
    <property type="entry name" value="Aldehyde_DH_dom"/>
</dbReference>
<protein>
    <submittedName>
        <fullName evidence="3">Methylmalonate-semialdehyde dehydrogenase</fullName>
        <ecNumber evidence="3">1.2.1.27</ecNumber>
    </submittedName>
</protein>
<dbReference type="Pfam" id="PF00171">
    <property type="entry name" value="Aldedh"/>
    <property type="match status" value="1"/>
</dbReference>
<dbReference type="EMBL" id="BBMS01000119">
    <property type="protein sequence ID" value="GAL30936.1"/>
    <property type="molecule type" value="Genomic_DNA"/>
</dbReference>
<evidence type="ECO:0000259" key="2">
    <source>
        <dbReference type="Pfam" id="PF00171"/>
    </source>
</evidence>
<organism evidence="3 4">
    <name type="scientific">Vibrio variabilis</name>
    <dbReference type="NCBI Taxonomy" id="990271"/>
    <lineage>
        <taxon>Bacteria</taxon>
        <taxon>Pseudomonadati</taxon>
        <taxon>Pseudomonadota</taxon>
        <taxon>Gammaproteobacteria</taxon>
        <taxon>Vibrionales</taxon>
        <taxon>Vibrionaceae</taxon>
        <taxon>Vibrio</taxon>
    </lineage>
</organism>
<evidence type="ECO:0000256" key="1">
    <source>
        <dbReference type="ARBA" id="ARBA00023002"/>
    </source>
</evidence>
<name>A0ABQ0JQ96_9VIBR</name>
<dbReference type="PANTHER" id="PTHR43866">
    <property type="entry name" value="MALONATE-SEMIALDEHYDE DEHYDROGENASE"/>
    <property type="match status" value="1"/>
</dbReference>
<dbReference type="InterPro" id="IPR010061">
    <property type="entry name" value="MeMal-semiAld_DH"/>
</dbReference>
<dbReference type="EC" id="1.2.1.27" evidence="3"/>
<accession>A0ABQ0JQ96</accession>